<evidence type="ECO:0000256" key="3">
    <source>
        <dbReference type="ARBA" id="ARBA00022801"/>
    </source>
</evidence>
<dbReference type="RefSeq" id="WP_069292407.1">
    <property type="nucleotide sequence ID" value="NZ_CP140110.1"/>
</dbReference>
<keyword evidence="6" id="KW-1185">Reference proteome</keyword>
<gene>
    <name evidence="5" type="ORF">A4H02_01505</name>
</gene>
<dbReference type="EMBL" id="LWAF01000002">
    <property type="protein sequence ID" value="ODN30980.1"/>
    <property type="molecule type" value="Genomic_DNA"/>
</dbReference>
<dbReference type="Gene3D" id="3.20.20.140">
    <property type="entry name" value="Metal-dependent hydrolases"/>
    <property type="match status" value="1"/>
</dbReference>
<dbReference type="EC" id="3.1.3.48" evidence="2"/>
<dbReference type="InterPro" id="IPR016667">
    <property type="entry name" value="Caps_polysacc_synth_CpsB/CapC"/>
</dbReference>
<evidence type="ECO:0000313" key="5">
    <source>
        <dbReference type="EMBL" id="ODN30980.1"/>
    </source>
</evidence>
<dbReference type="PANTHER" id="PTHR39181:SF1">
    <property type="entry name" value="TYROSINE-PROTEIN PHOSPHATASE YWQE"/>
    <property type="match status" value="1"/>
</dbReference>
<evidence type="ECO:0000313" key="6">
    <source>
        <dbReference type="Proteomes" id="UP000094570"/>
    </source>
</evidence>
<proteinExistence type="inferred from homology"/>
<sequence>MLDIHCHVLFGVDDGVETLDESLQILNEYKKNGVDCIVLTPHICHPTVKSDPVKIRENFNVLLNESAQIGVKLFLGSELYLTPRPGNFIPIRDRFVLVELDTINYPLYLFDTIFQLQLDGYEVILAHVERYQWLRENARIIRKLKDMNVYFQMNLDSIETDKFYMKEGYVEFLGTDYHGTKRGTINWNAFKRYKELIERSKKILNID</sequence>
<comment type="catalytic activity">
    <reaction evidence="4">
        <text>O-phospho-L-tyrosyl-[protein] + H2O = L-tyrosyl-[protein] + phosphate</text>
        <dbReference type="Rhea" id="RHEA:10684"/>
        <dbReference type="Rhea" id="RHEA-COMP:10136"/>
        <dbReference type="Rhea" id="RHEA-COMP:20101"/>
        <dbReference type="ChEBI" id="CHEBI:15377"/>
        <dbReference type="ChEBI" id="CHEBI:43474"/>
        <dbReference type="ChEBI" id="CHEBI:46858"/>
        <dbReference type="ChEBI" id="CHEBI:61978"/>
        <dbReference type="EC" id="3.1.3.48"/>
    </reaction>
</comment>
<evidence type="ECO:0000256" key="4">
    <source>
        <dbReference type="ARBA" id="ARBA00051722"/>
    </source>
</evidence>
<dbReference type="GO" id="GO:0030145">
    <property type="term" value="F:manganese ion binding"/>
    <property type="evidence" value="ECO:0007669"/>
    <property type="project" value="InterPro"/>
</dbReference>
<keyword evidence="3" id="KW-0378">Hydrolase</keyword>
<organism evidence="5 6">
    <name type="scientific">Fervidobacterium thailandense</name>
    <dbReference type="NCBI Taxonomy" id="1008305"/>
    <lineage>
        <taxon>Bacteria</taxon>
        <taxon>Thermotogati</taxon>
        <taxon>Thermotogota</taxon>
        <taxon>Thermotogae</taxon>
        <taxon>Thermotogales</taxon>
        <taxon>Fervidobacteriaceae</taxon>
        <taxon>Fervidobacterium</taxon>
    </lineage>
</organism>
<dbReference type="SUPFAM" id="SSF89550">
    <property type="entry name" value="PHP domain-like"/>
    <property type="match status" value="1"/>
</dbReference>
<dbReference type="PANTHER" id="PTHR39181">
    <property type="entry name" value="TYROSINE-PROTEIN PHOSPHATASE YWQE"/>
    <property type="match status" value="1"/>
</dbReference>
<dbReference type="GO" id="GO:0004725">
    <property type="term" value="F:protein tyrosine phosphatase activity"/>
    <property type="evidence" value="ECO:0007669"/>
    <property type="project" value="UniProtKB-EC"/>
</dbReference>
<evidence type="ECO:0000256" key="2">
    <source>
        <dbReference type="ARBA" id="ARBA00013064"/>
    </source>
</evidence>
<comment type="caution">
    <text evidence="5">The sequence shown here is derived from an EMBL/GenBank/DDBJ whole genome shotgun (WGS) entry which is preliminary data.</text>
</comment>
<protein>
    <recommendedName>
        <fullName evidence="2">protein-tyrosine-phosphatase</fullName>
        <ecNumber evidence="2">3.1.3.48</ecNumber>
    </recommendedName>
</protein>
<reference evidence="6" key="1">
    <citation type="submission" date="2016-04" db="EMBL/GenBank/DDBJ databases">
        <title>The genome sequence project of a novel Fervidobacterium isolate from a hot spring in Thailand.</title>
        <authorList>
            <person name="Gonzalez J.M."/>
            <person name="Cuecas A."/>
            <person name="Kanoksilapatham W."/>
        </authorList>
    </citation>
    <scope>NUCLEOTIDE SEQUENCE [LARGE SCALE GENOMIC DNA]</scope>
    <source>
        <strain evidence="6">FC2004</strain>
    </source>
</reference>
<dbReference type="Pfam" id="PF19567">
    <property type="entry name" value="CpsB_CapC"/>
    <property type="match status" value="1"/>
</dbReference>
<name>A0A1E3G4D3_9BACT</name>
<dbReference type="Proteomes" id="UP000094570">
    <property type="component" value="Unassembled WGS sequence"/>
</dbReference>
<accession>A0A1E3G4D3</accession>
<dbReference type="InterPro" id="IPR016195">
    <property type="entry name" value="Pol/histidinol_Pase-like"/>
</dbReference>
<comment type="similarity">
    <text evidence="1">Belongs to the metallo-dependent hydrolases superfamily. CpsB/CapC family.</text>
</comment>
<dbReference type="AlphaFoldDB" id="A0A1E3G4D3"/>
<dbReference type="STRING" id="1008305.A4H02_01505"/>
<dbReference type="OrthoDB" id="9788539at2"/>
<dbReference type="PIRSF" id="PIRSF016557">
    <property type="entry name" value="Caps_synth_CpsB"/>
    <property type="match status" value="1"/>
</dbReference>
<evidence type="ECO:0000256" key="1">
    <source>
        <dbReference type="ARBA" id="ARBA00005750"/>
    </source>
</evidence>